<dbReference type="InterPro" id="IPR032485">
    <property type="entry name" value="LRP1-like_beta_prop"/>
</dbReference>
<dbReference type="Gene3D" id="2.120.10.30">
    <property type="entry name" value="TolB, C-terminal domain"/>
    <property type="match status" value="1"/>
</dbReference>
<sequence>MELCTPMGVKMPDGSTYGNTPGNTVQGGRVAYCDGWIYYNNLPASIEFYRIRTDGSDKETLPEGFASQISMHGGWLYYLNMDNALCRMRPDGIGWERLTTFSSGYFNFVDGWMFFTKLDMQSDRPEESIWKMRVDGSELSQLYEGFTGSMVAYDGWLYFSAYGDDAFQDDLYRMELDGTNLQKIHESTSSYVVTDAGIFFSDTFGLNEMKHDGSDERQVHDTRFNRPERLNAWGDGVYFTCESEEGAQSLYRFDIVTSEATLVTEGDCMSFGIVGDQLFICERKPSYTFDYYLADLDGSNARLIDTAVAEGFESI</sequence>
<dbReference type="InterPro" id="IPR011042">
    <property type="entry name" value="6-blade_b-propeller_TolB-like"/>
</dbReference>
<accession>A0A3N0IY52</accession>
<protein>
    <recommendedName>
        <fullName evidence="1">Prolow-density lipoprotein receptor-related protein 1-like beta-propeller domain-containing protein</fullName>
    </recommendedName>
</protein>
<keyword evidence="4" id="KW-1185">Reference proteome</keyword>
<reference evidence="5" key="2">
    <citation type="submission" date="2018-05" db="EMBL/GenBank/DDBJ databases">
        <title>Genome Sequencing of selected type strains of the family Eggerthellaceae.</title>
        <authorList>
            <person name="Danylec N."/>
            <person name="Stoll D.A."/>
            <person name="Doetsch A."/>
            <person name="Huch M."/>
        </authorList>
    </citation>
    <scope>NUCLEOTIDE SEQUENCE [LARGE SCALE GENOMIC DNA]</scope>
    <source>
        <strain evidence="5">DSM 16107</strain>
    </source>
</reference>
<reference evidence="2 4" key="1">
    <citation type="journal article" date="2018" name="Elife">
        <title>Discovery and characterization of a prevalent human gut bacterial enzyme sufficient for the inactivation of a family of plant toxins.</title>
        <authorList>
            <person name="Koppel N."/>
            <person name="Bisanz J.E."/>
            <person name="Pandelia M.E."/>
            <person name="Turnbaugh P.J."/>
            <person name="Balskus E.P."/>
        </authorList>
    </citation>
    <scope>NUCLEOTIDE SEQUENCE [LARGE SCALE GENOMIC DNA]</scope>
    <source>
        <strain evidence="2 4">DSM 16107</strain>
    </source>
</reference>
<dbReference type="SUPFAM" id="SSF82171">
    <property type="entry name" value="DPP6 N-terminal domain-like"/>
    <property type="match status" value="1"/>
</dbReference>
<organism evidence="3 5">
    <name type="scientific">Eggerthella sinensis</name>
    <dbReference type="NCBI Taxonomy" id="242230"/>
    <lineage>
        <taxon>Bacteria</taxon>
        <taxon>Bacillati</taxon>
        <taxon>Actinomycetota</taxon>
        <taxon>Coriobacteriia</taxon>
        <taxon>Eggerthellales</taxon>
        <taxon>Eggerthellaceae</taxon>
        <taxon>Eggerthella</taxon>
    </lineage>
</organism>
<evidence type="ECO:0000313" key="2">
    <source>
        <dbReference type="EMBL" id="RDB69453.1"/>
    </source>
</evidence>
<dbReference type="Proteomes" id="UP000270112">
    <property type="component" value="Unassembled WGS sequence"/>
</dbReference>
<reference evidence="3" key="3">
    <citation type="journal article" date="2019" name="Microbiol. Resour. Announc.">
        <title>Draft Genome Sequences of Type Strains of Gordonibacter faecihominis, Paraeggerthella hongkongensis, Parvibacter caecicola,Slackia equolifaciens, Slackia faecicanis, and Slackia isoflavoniconvertens.</title>
        <authorList>
            <person name="Danylec N."/>
            <person name="Stoll D.A."/>
            <person name="Dotsch A."/>
            <person name="Huch M."/>
        </authorList>
    </citation>
    <scope>NUCLEOTIDE SEQUENCE</scope>
    <source>
        <strain evidence="3">DSM 16107</strain>
    </source>
</reference>
<dbReference type="PANTHER" id="PTHR32256">
    <property type="match status" value="1"/>
</dbReference>
<gene>
    <name evidence="2" type="ORF">C1876_06700</name>
    <name evidence="3" type="ORF">DMP09_07300</name>
</gene>
<proteinExistence type="predicted"/>
<dbReference type="Proteomes" id="UP000253817">
    <property type="component" value="Unassembled WGS sequence"/>
</dbReference>
<evidence type="ECO:0000259" key="1">
    <source>
        <dbReference type="Pfam" id="PF16472"/>
    </source>
</evidence>
<dbReference type="PANTHER" id="PTHR32256:SF17">
    <property type="entry name" value="EGF-LIKE DOMAIN-CONTAINING PROTEIN"/>
    <property type="match status" value="1"/>
</dbReference>
<comment type="caution">
    <text evidence="3">The sequence shown here is derived from an EMBL/GenBank/DDBJ whole genome shotgun (WGS) entry which is preliminary data.</text>
</comment>
<dbReference type="AlphaFoldDB" id="A0A3N0IY52"/>
<feature type="domain" description="Prolow-density lipoprotein receptor-related protein 1-like beta-propeller" evidence="1">
    <location>
        <begin position="19"/>
        <end position="284"/>
    </location>
</feature>
<dbReference type="InterPro" id="IPR053369">
    <property type="entry name" value="SrfA-induced_signal"/>
</dbReference>
<evidence type="ECO:0000313" key="4">
    <source>
        <dbReference type="Proteomes" id="UP000253817"/>
    </source>
</evidence>
<dbReference type="OrthoDB" id="262125at2"/>
<evidence type="ECO:0000313" key="3">
    <source>
        <dbReference type="EMBL" id="RNM41914.1"/>
    </source>
</evidence>
<dbReference type="Pfam" id="PF16472">
    <property type="entry name" value="DUF5050"/>
    <property type="match status" value="1"/>
</dbReference>
<name>A0A3N0IY52_9ACTN</name>
<evidence type="ECO:0000313" key="5">
    <source>
        <dbReference type="Proteomes" id="UP000270112"/>
    </source>
</evidence>
<dbReference type="EMBL" id="PPTT01000009">
    <property type="protein sequence ID" value="RDB69453.1"/>
    <property type="molecule type" value="Genomic_DNA"/>
</dbReference>
<dbReference type="EMBL" id="QICC01000023">
    <property type="protein sequence ID" value="RNM41914.1"/>
    <property type="molecule type" value="Genomic_DNA"/>
</dbReference>
<dbReference type="RefSeq" id="WP_114545943.1">
    <property type="nucleotide sequence ID" value="NZ_PPTT01000009.1"/>
</dbReference>